<dbReference type="RefSeq" id="WP_034707494.1">
    <property type="nucleotide sequence ID" value="NZ_JPRO01000023.1"/>
</dbReference>
<reference evidence="2 3" key="1">
    <citation type="submission" date="2014-07" db="EMBL/GenBank/DDBJ databases">
        <title>Genome of Chryseobacterium luteum DSM 18605.</title>
        <authorList>
            <person name="Stropko S.J."/>
            <person name="Pipes S.E."/>
            <person name="Newman J.D."/>
        </authorList>
    </citation>
    <scope>NUCLEOTIDE SEQUENCE [LARGE SCALE GENOMIC DNA]</scope>
    <source>
        <strain evidence="2 3">DSM 18605</strain>
    </source>
</reference>
<dbReference type="PROSITE" id="PS51819">
    <property type="entry name" value="VOC"/>
    <property type="match status" value="1"/>
</dbReference>
<comment type="caution">
    <text evidence="2">The sequence shown here is derived from an EMBL/GenBank/DDBJ whole genome shotgun (WGS) entry which is preliminary data.</text>
</comment>
<dbReference type="SUPFAM" id="SSF54593">
    <property type="entry name" value="Glyoxalase/Bleomycin resistance protein/Dihydroxybiphenyl dioxygenase"/>
    <property type="match status" value="1"/>
</dbReference>
<gene>
    <name evidence="2" type="ORF">IX38_19830</name>
</gene>
<keyword evidence="3" id="KW-1185">Reference proteome</keyword>
<dbReference type="InterPro" id="IPR029068">
    <property type="entry name" value="Glyas_Bleomycin-R_OHBP_Dase"/>
</dbReference>
<dbReference type="OrthoDB" id="66829at2"/>
<organism evidence="2 3">
    <name type="scientific">Chryseobacterium luteum</name>
    <dbReference type="NCBI Taxonomy" id="421531"/>
    <lineage>
        <taxon>Bacteria</taxon>
        <taxon>Pseudomonadati</taxon>
        <taxon>Bacteroidota</taxon>
        <taxon>Flavobacteriia</taxon>
        <taxon>Flavobacteriales</taxon>
        <taxon>Weeksellaceae</taxon>
        <taxon>Chryseobacterium group</taxon>
        <taxon>Chryseobacterium</taxon>
    </lineage>
</organism>
<protein>
    <submittedName>
        <fullName evidence="2">Glyoxalase</fullName>
    </submittedName>
</protein>
<dbReference type="STRING" id="421531.IX38_19830"/>
<dbReference type="AlphaFoldDB" id="A0A085Z0E8"/>
<proteinExistence type="predicted"/>
<sequence length="117" mass="13573">MVKRIVANIKTTDLPKADVFYQDILGLEILMDHDWIKTLGNEEEAKVQISFATQGGIDTEVPDFSIEVNNVDEIYEKMKNSQFEIAYKITDEDWGVRRFFVKDPFGKLINILSHKYV</sequence>
<name>A0A085Z0E8_9FLAO</name>
<dbReference type="InterPro" id="IPR004360">
    <property type="entry name" value="Glyas_Fos-R_dOase_dom"/>
</dbReference>
<dbReference type="Pfam" id="PF00903">
    <property type="entry name" value="Glyoxalase"/>
    <property type="match status" value="1"/>
</dbReference>
<evidence type="ECO:0000259" key="1">
    <source>
        <dbReference type="PROSITE" id="PS51819"/>
    </source>
</evidence>
<evidence type="ECO:0000313" key="2">
    <source>
        <dbReference type="EMBL" id="KFE97911.1"/>
    </source>
</evidence>
<dbReference type="Proteomes" id="UP000028703">
    <property type="component" value="Unassembled WGS sequence"/>
</dbReference>
<dbReference type="InterPro" id="IPR037523">
    <property type="entry name" value="VOC_core"/>
</dbReference>
<dbReference type="eggNOG" id="COG0346">
    <property type="taxonomic scope" value="Bacteria"/>
</dbReference>
<feature type="domain" description="VOC" evidence="1">
    <location>
        <begin position="1"/>
        <end position="114"/>
    </location>
</feature>
<dbReference type="Gene3D" id="3.10.180.10">
    <property type="entry name" value="2,3-Dihydroxybiphenyl 1,2-Dioxygenase, domain 1"/>
    <property type="match status" value="1"/>
</dbReference>
<dbReference type="EMBL" id="JPRO01000023">
    <property type="protein sequence ID" value="KFE97911.1"/>
    <property type="molecule type" value="Genomic_DNA"/>
</dbReference>
<evidence type="ECO:0000313" key="3">
    <source>
        <dbReference type="Proteomes" id="UP000028703"/>
    </source>
</evidence>
<accession>A0A085Z0E8</accession>